<dbReference type="CDD" id="cd00882">
    <property type="entry name" value="Ras_like_GTPase"/>
    <property type="match status" value="1"/>
</dbReference>
<dbReference type="Gene3D" id="3.40.50.300">
    <property type="entry name" value="P-loop containing nucleotide triphosphate hydrolases"/>
    <property type="match status" value="1"/>
</dbReference>
<dbReference type="Proteomes" id="UP000202922">
    <property type="component" value="Unassembled WGS sequence"/>
</dbReference>
<dbReference type="SUPFAM" id="SSF52540">
    <property type="entry name" value="P-loop containing nucleoside triphosphate hydrolases"/>
    <property type="match status" value="1"/>
</dbReference>
<keyword evidence="3" id="KW-0378">Hydrolase</keyword>
<keyword evidence="5" id="KW-0472">Membrane</keyword>
<evidence type="ECO:0000313" key="7">
    <source>
        <dbReference type="EMBL" id="SMX51285.1"/>
    </source>
</evidence>
<comment type="subcellular location">
    <subcellularLocation>
        <location evidence="1">Membrane</location>
    </subcellularLocation>
</comment>
<dbReference type="AlphaFoldDB" id="A0A238L865"/>
<evidence type="ECO:0000259" key="6">
    <source>
        <dbReference type="Pfam" id="PF00350"/>
    </source>
</evidence>
<dbReference type="GO" id="GO:0003924">
    <property type="term" value="F:GTPase activity"/>
    <property type="evidence" value="ECO:0007669"/>
    <property type="project" value="InterPro"/>
</dbReference>
<name>A0A238L865_9RHOB</name>
<sequence length="706" mass="79491">MQIAPLQKQELEFLRSTLKNLESVVGRDTRSGFRVLSERLDQWAAKVAVIGQVKAGKSTFLNAFLHQHDFLPSDVNPWTSVVTNIRINMTNEPATGASFEFFDEADWTEIIEGSSKVRKLTEQLLPGFDSDVLRRQTEEMKDRAQRRLGKHYHALLGTSHDYDFLTSDLLKRYVCAGPGSDDGLDRESLGRYAAITKVANVYMNLPEFQVPVILTDTPGVNDPFLVRDEFTCRSLDKSDVFIVVLSAHQALTDVDVALINILAQQDSKDVIIFINRIDELDDYSTQVPRVINDVSRRLTRAIPDMEFTIRAGSAFMADIAMRGDEESRMMRDQLDTPQLHAYLEETYGEVPEDQVDRLIMASGLDDVKRTLSTVIDNGVGCQQLNQILEDTRAEISGAQFITKRERNSVQMQVEKIGVQNSGDAVAQLEAEIAAIQAVQNDVEGLFEAANDQIDKIVTKSWSALEQSLNASIERFVDDQRPALKERLLRDTVNGKKSKSLAIDLMPLRESLDKEIKKNYTKSRAGTDVVLNNCLEACRMAITNKLDTPTDGISLNDLPYEEFVSTLTLSKKSLDVALIADRGWAFWKRSSINIEKTLDAMRTIAAAELRPAIEKILKAFNEAQVEHATAGCSRIRVMLRMIDTSIAERTQRFKKDKRQLEEVSNDPDRLVHMSHRLQSQLEVLERRLQHLSITDSTLSKAMLPDAA</sequence>
<dbReference type="InterPro" id="IPR045063">
    <property type="entry name" value="Dynamin_N"/>
</dbReference>
<evidence type="ECO:0000256" key="1">
    <source>
        <dbReference type="ARBA" id="ARBA00004370"/>
    </source>
</evidence>
<keyword evidence="8" id="KW-1185">Reference proteome</keyword>
<accession>A0A238L865</accession>
<dbReference type="PANTHER" id="PTHR10465">
    <property type="entry name" value="TRANSMEMBRANE GTPASE FZO1"/>
    <property type="match status" value="1"/>
</dbReference>
<dbReference type="InterPro" id="IPR027417">
    <property type="entry name" value="P-loop_NTPase"/>
</dbReference>
<protein>
    <submittedName>
        <fullName evidence="7">GTP-binding protein Der</fullName>
    </submittedName>
</protein>
<proteinExistence type="predicted"/>
<evidence type="ECO:0000256" key="5">
    <source>
        <dbReference type="ARBA" id="ARBA00023136"/>
    </source>
</evidence>
<dbReference type="GO" id="GO:0016020">
    <property type="term" value="C:membrane"/>
    <property type="evidence" value="ECO:0007669"/>
    <property type="project" value="UniProtKB-SubCell"/>
</dbReference>
<feature type="domain" description="Dynamin N-terminal" evidence="6">
    <location>
        <begin position="47"/>
        <end position="275"/>
    </location>
</feature>
<dbReference type="OrthoDB" id="7927795at2"/>
<dbReference type="GO" id="GO:0005525">
    <property type="term" value="F:GTP binding"/>
    <property type="evidence" value="ECO:0007669"/>
    <property type="project" value="UniProtKB-KW"/>
</dbReference>
<evidence type="ECO:0000256" key="3">
    <source>
        <dbReference type="ARBA" id="ARBA00022801"/>
    </source>
</evidence>
<dbReference type="EMBL" id="FXYE01000007">
    <property type="protein sequence ID" value="SMX51285.1"/>
    <property type="molecule type" value="Genomic_DNA"/>
</dbReference>
<dbReference type="GO" id="GO:0008053">
    <property type="term" value="P:mitochondrial fusion"/>
    <property type="evidence" value="ECO:0007669"/>
    <property type="project" value="TreeGrafter"/>
</dbReference>
<dbReference type="InterPro" id="IPR027094">
    <property type="entry name" value="Mitofusin_fam"/>
</dbReference>
<keyword evidence="4" id="KW-0342">GTP-binding</keyword>
<evidence type="ECO:0000256" key="2">
    <source>
        <dbReference type="ARBA" id="ARBA00022741"/>
    </source>
</evidence>
<reference evidence="8" key="1">
    <citation type="submission" date="2017-05" db="EMBL/GenBank/DDBJ databases">
        <authorList>
            <person name="Rodrigo-Torres L."/>
            <person name="Arahal R. D."/>
            <person name="Lucena T."/>
        </authorList>
    </citation>
    <scope>NUCLEOTIDE SEQUENCE [LARGE SCALE GENOMIC DNA]</scope>
    <source>
        <strain evidence="8">CECT 8621</strain>
    </source>
</reference>
<dbReference type="RefSeq" id="WP_093968986.1">
    <property type="nucleotide sequence ID" value="NZ_FXYE01000007.1"/>
</dbReference>
<keyword evidence="2" id="KW-0547">Nucleotide-binding</keyword>
<organism evidence="7 8">
    <name type="scientific">Actibacterium lipolyticum</name>
    <dbReference type="NCBI Taxonomy" id="1524263"/>
    <lineage>
        <taxon>Bacteria</taxon>
        <taxon>Pseudomonadati</taxon>
        <taxon>Pseudomonadota</taxon>
        <taxon>Alphaproteobacteria</taxon>
        <taxon>Rhodobacterales</taxon>
        <taxon>Roseobacteraceae</taxon>
        <taxon>Actibacterium</taxon>
    </lineage>
</organism>
<gene>
    <name evidence="7" type="ORF">COL8621_03816</name>
</gene>
<dbReference type="Pfam" id="PF00350">
    <property type="entry name" value="Dynamin_N"/>
    <property type="match status" value="1"/>
</dbReference>
<dbReference type="PANTHER" id="PTHR10465:SF0">
    <property type="entry name" value="SARCALUMENIN"/>
    <property type="match status" value="1"/>
</dbReference>
<evidence type="ECO:0000313" key="8">
    <source>
        <dbReference type="Proteomes" id="UP000202922"/>
    </source>
</evidence>
<evidence type="ECO:0000256" key="4">
    <source>
        <dbReference type="ARBA" id="ARBA00023134"/>
    </source>
</evidence>